<keyword evidence="4" id="KW-1185">Reference proteome</keyword>
<feature type="region of interest" description="Disordered" evidence="1">
    <location>
        <begin position="17"/>
        <end position="39"/>
    </location>
</feature>
<evidence type="ECO:0000256" key="1">
    <source>
        <dbReference type="SAM" id="MobiDB-lite"/>
    </source>
</evidence>
<protein>
    <recommendedName>
        <fullName evidence="2">TIR domain-containing protein</fullName>
    </recommendedName>
</protein>
<dbReference type="InterPro" id="IPR011989">
    <property type="entry name" value="ARM-like"/>
</dbReference>
<reference evidence="3 4" key="1">
    <citation type="submission" date="2024-02" db="EMBL/GenBank/DDBJ databases">
        <authorList>
            <person name="Daric V."/>
            <person name="Darras S."/>
        </authorList>
    </citation>
    <scope>NUCLEOTIDE SEQUENCE [LARGE SCALE GENOMIC DNA]</scope>
</reference>
<accession>A0ABP0FD01</accession>
<gene>
    <name evidence="3" type="ORF">CVLEPA_LOCUS6930</name>
</gene>
<evidence type="ECO:0000313" key="4">
    <source>
        <dbReference type="Proteomes" id="UP001642483"/>
    </source>
</evidence>
<dbReference type="Pfam" id="PF13676">
    <property type="entry name" value="TIR_2"/>
    <property type="match status" value="1"/>
</dbReference>
<dbReference type="EMBL" id="CAWYQH010000046">
    <property type="protein sequence ID" value="CAK8677564.1"/>
    <property type="molecule type" value="Genomic_DNA"/>
</dbReference>
<organism evidence="3 4">
    <name type="scientific">Clavelina lepadiformis</name>
    <name type="common">Light-bulb sea squirt</name>
    <name type="synonym">Ascidia lepadiformis</name>
    <dbReference type="NCBI Taxonomy" id="159417"/>
    <lineage>
        <taxon>Eukaryota</taxon>
        <taxon>Metazoa</taxon>
        <taxon>Chordata</taxon>
        <taxon>Tunicata</taxon>
        <taxon>Ascidiacea</taxon>
        <taxon>Aplousobranchia</taxon>
        <taxon>Clavelinidae</taxon>
        <taxon>Clavelina</taxon>
    </lineage>
</organism>
<dbReference type="Proteomes" id="UP001642483">
    <property type="component" value="Unassembled WGS sequence"/>
</dbReference>
<name>A0ABP0FD01_CLALP</name>
<dbReference type="InterPro" id="IPR035897">
    <property type="entry name" value="Toll_tir_struct_dom_sf"/>
</dbReference>
<dbReference type="PANTHER" id="PTHR46270:SF2">
    <property type="entry name" value="TIR DOMAIN-CONTAINING PROTEIN"/>
    <property type="match status" value="1"/>
</dbReference>
<proteinExistence type="predicted"/>
<dbReference type="InterPro" id="IPR000157">
    <property type="entry name" value="TIR_dom"/>
</dbReference>
<feature type="domain" description="TIR" evidence="2">
    <location>
        <begin position="625"/>
        <end position="734"/>
    </location>
</feature>
<dbReference type="PANTHER" id="PTHR46270">
    <property type="entry name" value="ARMADILLO-TYPE FOLD-RELATED"/>
    <property type="match status" value="1"/>
</dbReference>
<dbReference type="InterPro" id="IPR016024">
    <property type="entry name" value="ARM-type_fold"/>
</dbReference>
<evidence type="ECO:0000259" key="2">
    <source>
        <dbReference type="Pfam" id="PF13676"/>
    </source>
</evidence>
<comment type="caution">
    <text evidence="3">The sequence shown here is derived from an EMBL/GenBank/DDBJ whole genome shotgun (WGS) entry which is preliminary data.</text>
</comment>
<dbReference type="Gene3D" id="1.25.10.10">
    <property type="entry name" value="Leucine-rich Repeat Variant"/>
    <property type="match status" value="1"/>
</dbReference>
<dbReference type="SUPFAM" id="SSF48371">
    <property type="entry name" value="ARM repeat"/>
    <property type="match status" value="1"/>
</dbReference>
<dbReference type="SUPFAM" id="SSF52200">
    <property type="entry name" value="Toll/Interleukin receptor TIR domain"/>
    <property type="match status" value="1"/>
</dbReference>
<evidence type="ECO:0000313" key="3">
    <source>
        <dbReference type="EMBL" id="CAK8677564.1"/>
    </source>
</evidence>
<sequence>MASNEAKSRQTFEFVFLPRQETSTPVPTDLDPDPSDEKSTAVHYENIFPNFIVEHSPKQVDVNKDDEEKDLLLVLKSKLEDLYELPRPWENEGQRILNLLYEVDLKYTDQEIMFIGETIVECKFIEVCNRIWDFCHSTKDKEFNFLTCKAYQLMKSVLFSFSDKYPSLAKAAYQNKTLIERFMSEFDLPELSVDNLRDDNHIEAVECTMCVLLNMARNFHLIISLIRRDGGLNKILNYYQHEDLESIIDGIIAIDLRIAEEEKELRLAGGNHSGDDETKSEYGSEDANLIKKIKESIYLHAGENSLYVLFQLKGKKSPVIISIGELMVEHKFIDVCVRIWDFCHNTKNKEFMFLSCEAYRYMKSVLLVFSDKCPNLAKAAYENKIFIERCMSEFDSSKLSVNQLTNNKHIEALHVTLSILLNMLRHLHAVSYLIRCNGGLAKILKYYEHDNLLLKTSVIITVAHCINDEENDKILAGTDVIAFIAEQFKSILDHPLHQYSNLDTKFYTSAIELVIGLDKLAANENNKKTIVDLNVLPLLKRMLATLKSDQMRAASHCIWTLSFLPANKDNIREEPNLLEVVHHILSNSEVDSDTKRSCDGIIFNIEKAPQVLEEIERTTGKDNHIMISYQWNKQPTMLKLRDCLNINGFKTWVDVDKMQGSILEEMAHAVEDAGVIVIAMTEDYKKSNACRTEAEYAYKLKKPIIPLLLESGYNPDGWLGALLGTKLYVDLSNEYDCLGKFPDVIKMIQTQISKEQSLYKIPVSLTVINAPKTKTSDDQSQNAKPLKSWKSYDVKIWAEKNKMADIEILVSGFDGVGLLQLYQLLKRCPEIYYTALRNDYRLEWLQVFHLTEALETLNRS</sequence>
<dbReference type="Gene3D" id="3.40.50.10140">
    <property type="entry name" value="Toll/interleukin-1 receptor homology (TIR) domain"/>
    <property type="match status" value="1"/>
</dbReference>